<protein>
    <submittedName>
        <fullName evidence="1">Uncharacterized protein</fullName>
    </submittedName>
</protein>
<organism evidence="1 2">
    <name type="scientific">Hypsizygus marmoreus</name>
    <name type="common">White beech mushroom</name>
    <name type="synonym">Agaricus marmoreus</name>
    <dbReference type="NCBI Taxonomy" id="39966"/>
    <lineage>
        <taxon>Eukaryota</taxon>
        <taxon>Fungi</taxon>
        <taxon>Dikarya</taxon>
        <taxon>Basidiomycota</taxon>
        <taxon>Agaricomycotina</taxon>
        <taxon>Agaricomycetes</taxon>
        <taxon>Agaricomycetidae</taxon>
        <taxon>Agaricales</taxon>
        <taxon>Tricholomatineae</taxon>
        <taxon>Lyophyllaceae</taxon>
        <taxon>Hypsizygus</taxon>
    </lineage>
</organism>
<dbReference type="STRING" id="39966.A0A369K1N4"/>
<comment type="caution">
    <text evidence="1">The sequence shown here is derived from an EMBL/GenBank/DDBJ whole genome shotgun (WGS) entry which is preliminary data.</text>
</comment>
<evidence type="ECO:0000313" key="1">
    <source>
        <dbReference type="EMBL" id="RDB25644.1"/>
    </source>
</evidence>
<sequence length="253" mass="28336">MDVKHGLQPKYLRYNIWRVDGSFTPSSADWTVHAKPLPSPPLSELNDPIVTKTINDNPSLFAVITPINVNQFEKLLATHPNQPFVKSVCRGLREGFWPWANTHLPGYPPTHDASLPPPADEFQATFLRAQRDVEISKNRFSPSFGTKLLPGMYSMPIHAVPKSDPSDLRMVTNQSAGKFSLNSMVLHDDIAGYPLDNMRHLGEILLARHNPLHPAPILWKSDIAEAYRLMPVHPLSPLNLGSGEIDIKKSTFR</sequence>
<proteinExistence type="predicted"/>
<accession>A0A369K1N4</accession>
<evidence type="ECO:0000313" key="2">
    <source>
        <dbReference type="Proteomes" id="UP000076154"/>
    </source>
</evidence>
<dbReference type="EMBL" id="LUEZ02000040">
    <property type="protein sequence ID" value="RDB25644.1"/>
    <property type="molecule type" value="Genomic_DNA"/>
</dbReference>
<keyword evidence="2" id="KW-1185">Reference proteome</keyword>
<dbReference type="OrthoDB" id="3254233at2759"/>
<reference evidence="1" key="1">
    <citation type="submission" date="2018-04" db="EMBL/GenBank/DDBJ databases">
        <title>Whole genome sequencing of Hypsizygus marmoreus.</title>
        <authorList>
            <person name="Choi I.-G."/>
            <person name="Min B."/>
            <person name="Kim J.-G."/>
            <person name="Kim S."/>
            <person name="Oh Y.-L."/>
            <person name="Kong W.-S."/>
            <person name="Park H."/>
            <person name="Jeong J."/>
            <person name="Song E.-S."/>
        </authorList>
    </citation>
    <scope>NUCLEOTIDE SEQUENCE [LARGE SCALE GENOMIC DNA]</scope>
    <source>
        <strain evidence="1">51987-8</strain>
    </source>
</reference>
<gene>
    <name evidence="1" type="ORF">Hypma_006531</name>
</gene>
<name>A0A369K1N4_HYPMA</name>
<dbReference type="AlphaFoldDB" id="A0A369K1N4"/>
<dbReference type="Proteomes" id="UP000076154">
    <property type="component" value="Unassembled WGS sequence"/>
</dbReference>
<dbReference type="InParanoid" id="A0A369K1N4"/>